<protein>
    <submittedName>
        <fullName evidence="2">HNH endonuclease</fullName>
    </submittedName>
</protein>
<dbReference type="Pfam" id="PF03235">
    <property type="entry name" value="GmrSD_N"/>
    <property type="match status" value="1"/>
</dbReference>
<reference evidence="2" key="1">
    <citation type="submission" date="2008-06" db="EMBL/GenBank/DDBJ databases">
        <title>Complete sequence of Chlorobium phaeobacteroides BS1.</title>
        <authorList>
            <consortium name="US DOE Joint Genome Institute"/>
            <person name="Lucas S."/>
            <person name="Copeland A."/>
            <person name="Lapidus A."/>
            <person name="Glavina del Rio T."/>
            <person name="Dalin E."/>
            <person name="Tice H."/>
            <person name="Bruce D."/>
            <person name="Goodwin L."/>
            <person name="Pitluck S."/>
            <person name="Schmutz J."/>
            <person name="Larimer F."/>
            <person name="Land M."/>
            <person name="Hauser L."/>
            <person name="Kyrpides N."/>
            <person name="Ovchinnikova G."/>
            <person name="Li T."/>
            <person name="Liu Z."/>
            <person name="Zhao F."/>
            <person name="Overmann J."/>
            <person name="Bryant D.A."/>
            <person name="Richardson P."/>
        </authorList>
    </citation>
    <scope>NUCLEOTIDE SEQUENCE [LARGE SCALE GENOMIC DNA]</scope>
    <source>
        <strain evidence="2">BS1</strain>
    </source>
</reference>
<keyword evidence="2" id="KW-0378">Hydrolase</keyword>
<sequence>MKIEFKEITVRDLTNGYHDNEENGVVGYDGKLDIRPPYQREFIYKDKQRDAVIDTITKDFPLNVMYWAVREDGNFEVIDGQQRTISISQFIEGDFAFKSRYFHNLQKDEQEQILNYEIMVYLCSGTDSEKLEWFKTINIAGEKLTDQELRNAVYSGSWVADAKRYFSKNGCAAYGLGGDYLNGTAIRQDYLETTIKWISNDGIEHYMAKQQHEPNANDLWLYFQSVVNWVKAVFPKYRKEMKGIQWGFLYNEYKDKKFDHTKLEDKITKLMQDEDVTNKKGIYEYVLTHKEKLLNIRAFTDNQKREAYERQKGICPVCTEEYKIEEMEADHITPWHLGGQTSAENCQMLCKDDNRRKSGK</sequence>
<dbReference type="InterPro" id="IPR004919">
    <property type="entry name" value="GmrSD_N"/>
</dbReference>
<organism evidence="2">
    <name type="scientific">Chlorobium phaeobacteroides (strain BS1)</name>
    <dbReference type="NCBI Taxonomy" id="331678"/>
    <lineage>
        <taxon>Bacteria</taxon>
        <taxon>Pseudomonadati</taxon>
        <taxon>Chlorobiota</taxon>
        <taxon>Chlorobiia</taxon>
        <taxon>Chlorobiales</taxon>
        <taxon>Chlorobiaceae</taxon>
        <taxon>Chlorobium/Pelodictyon group</taxon>
        <taxon>Chlorobium</taxon>
    </lineage>
</organism>
<dbReference type="GO" id="GO:0003676">
    <property type="term" value="F:nucleic acid binding"/>
    <property type="evidence" value="ECO:0007669"/>
    <property type="project" value="InterPro"/>
</dbReference>
<dbReference type="CDD" id="cd00085">
    <property type="entry name" value="HNHc"/>
    <property type="match status" value="1"/>
</dbReference>
<dbReference type="SMART" id="SM00507">
    <property type="entry name" value="HNHc"/>
    <property type="match status" value="1"/>
</dbReference>
<dbReference type="Gene3D" id="1.10.30.50">
    <property type="match status" value="1"/>
</dbReference>
<dbReference type="InterPro" id="IPR002711">
    <property type="entry name" value="HNH"/>
</dbReference>
<dbReference type="eggNOG" id="COG1479">
    <property type="taxonomic scope" value="Bacteria"/>
</dbReference>
<name>B3EQR3_CHLPB</name>
<gene>
    <name evidence="2" type="ordered locus">Cphamn1_1158</name>
</gene>
<dbReference type="PANTHER" id="PTHR39639">
    <property type="entry name" value="CHROMOSOME 16, WHOLE GENOME SHOTGUN SEQUENCE"/>
    <property type="match status" value="1"/>
</dbReference>
<dbReference type="STRING" id="331678.Cphamn1_1158"/>
<evidence type="ECO:0000313" key="2">
    <source>
        <dbReference type="EMBL" id="ACE04094.1"/>
    </source>
</evidence>
<evidence type="ECO:0000259" key="1">
    <source>
        <dbReference type="SMART" id="SM00507"/>
    </source>
</evidence>
<dbReference type="AlphaFoldDB" id="B3EQR3"/>
<accession>B3EQR3</accession>
<dbReference type="Pfam" id="PF01844">
    <property type="entry name" value="HNH"/>
    <property type="match status" value="1"/>
</dbReference>
<dbReference type="PANTHER" id="PTHR39639:SF1">
    <property type="entry name" value="DUF262 DOMAIN-CONTAINING PROTEIN"/>
    <property type="match status" value="1"/>
</dbReference>
<dbReference type="GO" id="GO:0004519">
    <property type="term" value="F:endonuclease activity"/>
    <property type="evidence" value="ECO:0007669"/>
    <property type="project" value="UniProtKB-KW"/>
</dbReference>
<dbReference type="KEGG" id="cpb:Cphamn1_1158"/>
<feature type="domain" description="HNH nuclease" evidence="1">
    <location>
        <begin position="302"/>
        <end position="355"/>
    </location>
</feature>
<dbReference type="OrthoDB" id="9764212at2"/>
<dbReference type="GO" id="GO:0008270">
    <property type="term" value="F:zinc ion binding"/>
    <property type="evidence" value="ECO:0007669"/>
    <property type="project" value="InterPro"/>
</dbReference>
<dbReference type="InterPro" id="IPR003615">
    <property type="entry name" value="HNH_nuc"/>
</dbReference>
<dbReference type="eggNOG" id="COG1403">
    <property type="taxonomic scope" value="Bacteria"/>
</dbReference>
<dbReference type="REBASE" id="780963">
    <property type="entry name" value="CphBORF1157P"/>
</dbReference>
<dbReference type="HOGENOM" id="CLU_749475_0_0_10"/>
<keyword evidence="2" id="KW-0255">Endonuclease</keyword>
<keyword evidence="2" id="KW-0540">Nuclease</keyword>
<dbReference type="EMBL" id="CP001101">
    <property type="protein sequence ID" value="ACE04094.1"/>
    <property type="molecule type" value="Genomic_DNA"/>
</dbReference>
<proteinExistence type="predicted"/>